<dbReference type="GO" id="GO:0019369">
    <property type="term" value="P:arachidonate metabolic process"/>
    <property type="evidence" value="ECO:0007669"/>
    <property type="project" value="TreeGrafter"/>
</dbReference>
<keyword evidence="1" id="KW-0443">Lipid metabolism</keyword>
<evidence type="ECO:0000256" key="3">
    <source>
        <dbReference type="SAM" id="MobiDB-lite"/>
    </source>
</evidence>
<dbReference type="RefSeq" id="XP_035345215.1">
    <property type="nucleotide sequence ID" value="XM_035489322.1"/>
</dbReference>
<dbReference type="GO" id="GO:0047499">
    <property type="term" value="F:calcium-independent phospholipase A2 activity"/>
    <property type="evidence" value="ECO:0007669"/>
    <property type="project" value="TreeGrafter"/>
</dbReference>
<dbReference type="Gene3D" id="3.40.1090.10">
    <property type="entry name" value="Cytosolic phospholipase A2 catalytic domain"/>
    <property type="match status" value="1"/>
</dbReference>
<dbReference type="SUPFAM" id="SSF52151">
    <property type="entry name" value="FabD/lysophospholipase-like"/>
    <property type="match status" value="1"/>
</dbReference>
<proteinExistence type="predicted"/>
<name>A0A7H8QYJ9_TALRU</name>
<evidence type="ECO:0000259" key="4">
    <source>
        <dbReference type="PROSITE" id="PS51635"/>
    </source>
</evidence>
<dbReference type="OrthoDB" id="630895at2759"/>
<feature type="compositionally biased region" description="Low complexity" evidence="3">
    <location>
        <begin position="509"/>
        <end position="519"/>
    </location>
</feature>
<gene>
    <name evidence="5" type="ORF">TRUGW13939_06167</name>
</gene>
<evidence type="ECO:0000256" key="2">
    <source>
        <dbReference type="PROSITE-ProRule" id="PRU01161"/>
    </source>
</evidence>
<dbReference type="PANTHER" id="PTHR24185">
    <property type="entry name" value="CALCIUM-INDEPENDENT PHOSPHOLIPASE A2-GAMMA"/>
    <property type="match status" value="1"/>
</dbReference>
<dbReference type="EMBL" id="CP055900">
    <property type="protein sequence ID" value="QKX59037.1"/>
    <property type="molecule type" value="Genomic_DNA"/>
</dbReference>
<evidence type="ECO:0000313" key="5">
    <source>
        <dbReference type="EMBL" id="QKX59037.1"/>
    </source>
</evidence>
<dbReference type="KEGG" id="trg:TRUGW13939_06167"/>
<organism evidence="5 6">
    <name type="scientific">Talaromyces rugulosus</name>
    <name type="common">Penicillium rugulosum</name>
    <dbReference type="NCBI Taxonomy" id="121627"/>
    <lineage>
        <taxon>Eukaryota</taxon>
        <taxon>Fungi</taxon>
        <taxon>Dikarya</taxon>
        <taxon>Ascomycota</taxon>
        <taxon>Pezizomycotina</taxon>
        <taxon>Eurotiomycetes</taxon>
        <taxon>Eurotiomycetidae</taxon>
        <taxon>Eurotiales</taxon>
        <taxon>Trichocomaceae</taxon>
        <taxon>Talaromyces</taxon>
        <taxon>Talaromyces sect. Islandici</taxon>
    </lineage>
</organism>
<protein>
    <recommendedName>
        <fullName evidence="4">PNPLA domain-containing protein</fullName>
    </recommendedName>
</protein>
<feature type="compositionally biased region" description="Low complexity" evidence="3">
    <location>
        <begin position="164"/>
        <end position="174"/>
    </location>
</feature>
<feature type="region of interest" description="Disordered" evidence="3">
    <location>
        <begin position="152"/>
        <end position="186"/>
    </location>
</feature>
<dbReference type="AlphaFoldDB" id="A0A7H8QYJ9"/>
<feature type="compositionally biased region" description="Pro residues" evidence="3">
    <location>
        <begin position="569"/>
        <end position="578"/>
    </location>
</feature>
<dbReference type="GeneID" id="55993662"/>
<feature type="compositionally biased region" description="Polar residues" evidence="3">
    <location>
        <begin position="152"/>
        <end position="163"/>
    </location>
</feature>
<dbReference type="Pfam" id="PF01734">
    <property type="entry name" value="Patatin"/>
    <property type="match status" value="1"/>
</dbReference>
<dbReference type="InterPro" id="IPR002641">
    <property type="entry name" value="PNPLA_dom"/>
</dbReference>
<feature type="region of interest" description="Disordered" evidence="3">
    <location>
        <begin position="503"/>
        <end position="592"/>
    </location>
</feature>
<feature type="compositionally biased region" description="Pro residues" evidence="3">
    <location>
        <begin position="528"/>
        <end position="540"/>
    </location>
</feature>
<feature type="short sequence motif" description="GXGXXG" evidence="2">
    <location>
        <begin position="24"/>
        <end position="29"/>
    </location>
</feature>
<evidence type="ECO:0000256" key="1">
    <source>
        <dbReference type="ARBA" id="ARBA00023098"/>
    </source>
</evidence>
<dbReference type="Proteomes" id="UP000509510">
    <property type="component" value="Chromosome III"/>
</dbReference>
<sequence length="592" mass="65513">MDNTPLRRKDTTKGPPLRVLSLDGGGVRGYSMLILLQELMYRTYVECEGQAPRRDQIPKPCDYFDLIVGTGTGGLIAIMLGRLRLDLEKCKEMYVRMTKRVFETDKTIAGIPYRSTLFKASRLEEAIRQCVREHTIYESEGNDYNASTAEITSPVHNIPQRTLSRSSISSSNTSRPPATPTSQRNSIFVNGFRFGNPDAALYDNREFRTKTAVTAIYKGSKANAPPVLLRSYDSRREPPPEFECTIWQAGRATSATGLAFKPIQIGQHVFIDEGAGTYNPAPLALDEAAMNEWPGREVGVFVSVGTGKRPSGTSHRQHEWWEDFVGDALGTFAEARRRLMSKIEGCEEIHQKMLREHLAKRNVKKENYYRLNVEVGVGEFGMNEWNRLADISTSTRRYLSKAEVQGMTLDAASKMARIERMHRRLASRTANAEPDVVSPVAPAIVVPPPSNPIAIELPADDIPIDHRPHSFSFSSSIPPRVSDEKIAIMGPDELAPQDANAIRTSGEYRPSPVSSGSPRRSGELETNAPPPLPPKTPIPYPDDGGSTAGISMPLPGGPRIAQPQAPLNHPRPPYPDGPPVVNKLRKPTYNVR</sequence>
<dbReference type="InterPro" id="IPR016035">
    <property type="entry name" value="Acyl_Trfase/lysoPLipase"/>
</dbReference>
<dbReference type="CDD" id="cd07216">
    <property type="entry name" value="Pat17_PNPLA8_PNPLA9_like3"/>
    <property type="match status" value="1"/>
</dbReference>
<reference evidence="6" key="1">
    <citation type="submission" date="2020-06" db="EMBL/GenBank/DDBJ databases">
        <title>A chromosome-scale genome assembly of Talaromyces rugulosus W13939.</title>
        <authorList>
            <person name="Wang B."/>
            <person name="Guo L."/>
            <person name="Ye K."/>
            <person name="Wang L."/>
        </authorList>
    </citation>
    <scope>NUCLEOTIDE SEQUENCE [LARGE SCALE GENOMIC DNA]</scope>
    <source>
        <strain evidence="6">W13939</strain>
    </source>
</reference>
<dbReference type="GO" id="GO:0046486">
    <property type="term" value="P:glycerolipid metabolic process"/>
    <property type="evidence" value="ECO:0007669"/>
    <property type="project" value="UniProtKB-ARBA"/>
</dbReference>
<dbReference type="GO" id="GO:0016020">
    <property type="term" value="C:membrane"/>
    <property type="evidence" value="ECO:0007669"/>
    <property type="project" value="TreeGrafter"/>
</dbReference>
<evidence type="ECO:0000313" key="6">
    <source>
        <dbReference type="Proteomes" id="UP000509510"/>
    </source>
</evidence>
<dbReference type="PROSITE" id="PS51635">
    <property type="entry name" value="PNPLA"/>
    <property type="match status" value="1"/>
</dbReference>
<comment type="caution">
    <text evidence="2">Lacks conserved residue(s) required for the propagation of feature annotation.</text>
</comment>
<accession>A0A7H8QYJ9</accession>
<dbReference type="PANTHER" id="PTHR24185:SF4">
    <property type="entry name" value="SERINE HYDROLASE, PUTATIVE (AFU_ORTHOLOGUE AFUA_2G07870)-RELATED"/>
    <property type="match status" value="1"/>
</dbReference>
<keyword evidence="6" id="KW-1185">Reference proteome</keyword>
<feature type="domain" description="PNPLA" evidence="4">
    <location>
        <begin position="20"/>
        <end position="285"/>
    </location>
</feature>